<dbReference type="EMBL" id="CAJNOU010010873">
    <property type="protein sequence ID" value="CAF1554488.1"/>
    <property type="molecule type" value="Genomic_DNA"/>
</dbReference>
<dbReference type="OrthoDB" id="10047300at2759"/>
<comment type="caution">
    <text evidence="2">The sequence shown here is derived from an EMBL/GenBank/DDBJ whole genome shotgun (WGS) entry which is preliminary data.</text>
</comment>
<dbReference type="AlphaFoldDB" id="A0A815X8X0"/>
<gene>
    <name evidence="1" type="ORF">RFH988_LOCUS38702</name>
    <name evidence="2" type="ORF">SEV965_LOCUS38866</name>
</gene>
<sequence length="109" mass="12221">MAREGYPETNHPFIIYHLLTDDALDYYLANEDIILNIYDLRKLFLHKQNVLAPLRTLQSLDSIATLTLNSTPSTLTSTQLPATTTTTAGNRYATTFTFAQTLEGLTQNP</sequence>
<feature type="non-terminal residue" evidence="2">
    <location>
        <position position="109"/>
    </location>
</feature>
<dbReference type="EMBL" id="CAJNOO010010570">
    <property type="protein sequence ID" value="CAF1499274.1"/>
    <property type="molecule type" value="Genomic_DNA"/>
</dbReference>
<dbReference type="Proteomes" id="UP000663882">
    <property type="component" value="Unassembled WGS sequence"/>
</dbReference>
<proteinExistence type="predicted"/>
<evidence type="ECO:0000313" key="3">
    <source>
        <dbReference type="Proteomes" id="UP000663889"/>
    </source>
</evidence>
<evidence type="ECO:0000313" key="2">
    <source>
        <dbReference type="EMBL" id="CAF1554488.1"/>
    </source>
</evidence>
<dbReference type="Proteomes" id="UP000663889">
    <property type="component" value="Unassembled WGS sequence"/>
</dbReference>
<protein>
    <submittedName>
        <fullName evidence="2">Uncharacterized protein</fullName>
    </submittedName>
</protein>
<name>A0A815X8X0_9BILA</name>
<organism evidence="2 3">
    <name type="scientific">Rotaria sordida</name>
    <dbReference type="NCBI Taxonomy" id="392033"/>
    <lineage>
        <taxon>Eukaryota</taxon>
        <taxon>Metazoa</taxon>
        <taxon>Spiralia</taxon>
        <taxon>Gnathifera</taxon>
        <taxon>Rotifera</taxon>
        <taxon>Eurotatoria</taxon>
        <taxon>Bdelloidea</taxon>
        <taxon>Philodinida</taxon>
        <taxon>Philodinidae</taxon>
        <taxon>Rotaria</taxon>
    </lineage>
</organism>
<evidence type="ECO:0000313" key="1">
    <source>
        <dbReference type="EMBL" id="CAF1499274.1"/>
    </source>
</evidence>
<accession>A0A815X8X0</accession>
<reference evidence="2" key="1">
    <citation type="submission" date="2021-02" db="EMBL/GenBank/DDBJ databases">
        <authorList>
            <person name="Nowell W R."/>
        </authorList>
    </citation>
    <scope>NUCLEOTIDE SEQUENCE</scope>
</reference>